<sequence length="155" mass="16978">MALQVGEQAPDFQAVADNGEQITLGDLRGQVVVLYFYPKDDTPGCTVEACAFRDLQSQFADLGAAIYGVSRDDVKSHGKFRDKFQLNFPLLADTDSQICEKYGVLKEKNMFGKKSIGIERTTFVIDRDGSIAAIFPKVKVDGHADAVLEVVRSLG</sequence>
<keyword evidence="6" id="KW-0560">Oxidoreductase</keyword>
<evidence type="ECO:0000313" key="15">
    <source>
        <dbReference type="EMBL" id="SDW19573.1"/>
    </source>
</evidence>
<keyword evidence="4" id="KW-0575">Peroxidase</keyword>
<evidence type="ECO:0000256" key="9">
    <source>
        <dbReference type="ARBA" id="ARBA00032824"/>
    </source>
</evidence>
<dbReference type="NCBIfam" id="NF006960">
    <property type="entry name" value="PRK09437.1"/>
    <property type="match status" value="1"/>
</dbReference>
<evidence type="ECO:0000256" key="5">
    <source>
        <dbReference type="ARBA" id="ARBA00022862"/>
    </source>
</evidence>
<organism evidence="15 16">
    <name type="scientific">Alicyclobacillus hesperidum</name>
    <dbReference type="NCBI Taxonomy" id="89784"/>
    <lineage>
        <taxon>Bacteria</taxon>
        <taxon>Bacillati</taxon>
        <taxon>Bacillota</taxon>
        <taxon>Bacilli</taxon>
        <taxon>Bacillales</taxon>
        <taxon>Alicyclobacillaceae</taxon>
        <taxon>Alicyclobacillus</taxon>
    </lineage>
</organism>
<name>A0A1H2RJC3_9BACL</name>
<feature type="domain" description="Thioredoxin" evidence="14">
    <location>
        <begin position="3"/>
        <end position="155"/>
    </location>
</feature>
<dbReference type="EMBL" id="FNOJ01000003">
    <property type="protein sequence ID" value="SDW19573.1"/>
    <property type="molecule type" value="Genomic_DNA"/>
</dbReference>
<comment type="similarity">
    <text evidence="10">Belongs to the peroxiredoxin family. BCP/PrxQ subfamily.</text>
</comment>
<evidence type="ECO:0000256" key="10">
    <source>
        <dbReference type="ARBA" id="ARBA00038489"/>
    </source>
</evidence>
<evidence type="ECO:0000256" key="1">
    <source>
        <dbReference type="ARBA" id="ARBA00003330"/>
    </source>
</evidence>
<protein>
    <recommendedName>
        <fullName evidence="3">thioredoxin-dependent peroxiredoxin</fullName>
        <ecNumber evidence="3">1.11.1.24</ecNumber>
    </recommendedName>
    <alternativeName>
        <fullName evidence="11">Bacterioferritin comigratory protein</fullName>
    </alternativeName>
    <alternativeName>
        <fullName evidence="9">Thioredoxin peroxidase</fullName>
    </alternativeName>
</protein>
<evidence type="ECO:0000259" key="14">
    <source>
        <dbReference type="PROSITE" id="PS51352"/>
    </source>
</evidence>
<dbReference type="FunFam" id="3.40.30.10:FF:000007">
    <property type="entry name" value="Thioredoxin-dependent thiol peroxidase"/>
    <property type="match status" value="1"/>
</dbReference>
<dbReference type="InterPro" id="IPR024706">
    <property type="entry name" value="Peroxiredoxin_AhpC-typ"/>
</dbReference>
<evidence type="ECO:0000313" key="16">
    <source>
        <dbReference type="Proteomes" id="UP000182589"/>
    </source>
</evidence>
<dbReference type="PANTHER" id="PTHR42801">
    <property type="entry name" value="THIOREDOXIN-DEPENDENT PEROXIDE REDUCTASE"/>
    <property type="match status" value="1"/>
</dbReference>
<comment type="subunit">
    <text evidence="2">Monomer.</text>
</comment>
<dbReference type="GO" id="GO:0034599">
    <property type="term" value="P:cellular response to oxidative stress"/>
    <property type="evidence" value="ECO:0007669"/>
    <property type="project" value="TreeGrafter"/>
</dbReference>
<accession>A0A1H2RJC3</accession>
<dbReference type="InterPro" id="IPR036249">
    <property type="entry name" value="Thioredoxin-like_sf"/>
</dbReference>
<dbReference type="Pfam" id="PF00578">
    <property type="entry name" value="AhpC-TSA"/>
    <property type="match status" value="1"/>
</dbReference>
<dbReference type="Proteomes" id="UP000182589">
    <property type="component" value="Unassembled WGS sequence"/>
</dbReference>
<dbReference type="InterPro" id="IPR000866">
    <property type="entry name" value="AhpC/TSA"/>
</dbReference>
<dbReference type="InterPro" id="IPR013766">
    <property type="entry name" value="Thioredoxin_domain"/>
</dbReference>
<dbReference type="InterPro" id="IPR050924">
    <property type="entry name" value="Peroxiredoxin_BCP/PrxQ"/>
</dbReference>
<keyword evidence="8" id="KW-0676">Redox-active center</keyword>
<dbReference type="PROSITE" id="PS51352">
    <property type="entry name" value="THIOREDOXIN_2"/>
    <property type="match status" value="1"/>
</dbReference>
<evidence type="ECO:0000256" key="8">
    <source>
        <dbReference type="ARBA" id="ARBA00023284"/>
    </source>
</evidence>
<dbReference type="RefSeq" id="WP_006447320.1">
    <property type="nucleotide sequence ID" value="NZ_FNOJ01000003.1"/>
</dbReference>
<dbReference type="GO" id="GO:0005737">
    <property type="term" value="C:cytoplasm"/>
    <property type="evidence" value="ECO:0007669"/>
    <property type="project" value="TreeGrafter"/>
</dbReference>
<evidence type="ECO:0000256" key="3">
    <source>
        <dbReference type="ARBA" id="ARBA00013017"/>
    </source>
</evidence>
<keyword evidence="7" id="KW-1015">Disulfide bond</keyword>
<dbReference type="PANTHER" id="PTHR42801:SF4">
    <property type="entry name" value="AHPC_TSA FAMILY PROTEIN"/>
    <property type="match status" value="1"/>
</dbReference>
<keyword evidence="5" id="KW-0049">Antioxidant</keyword>
<dbReference type="AlphaFoldDB" id="A0A1H2RJC3"/>
<evidence type="ECO:0000256" key="7">
    <source>
        <dbReference type="ARBA" id="ARBA00023157"/>
    </source>
</evidence>
<comment type="function">
    <text evidence="1">Thiol-specific peroxidase that catalyzes the reduction of hydrogen peroxide and organic hydroperoxides to water and alcohols, respectively. Plays a role in cell protection against oxidative stress by detoxifying peroxides and as sensor of hydrogen peroxide-mediated signaling events.</text>
</comment>
<dbReference type="SUPFAM" id="SSF52833">
    <property type="entry name" value="Thioredoxin-like"/>
    <property type="match status" value="1"/>
</dbReference>
<keyword evidence="16" id="KW-1185">Reference proteome</keyword>
<dbReference type="CDD" id="cd03017">
    <property type="entry name" value="PRX_BCP"/>
    <property type="match status" value="1"/>
</dbReference>
<reference evidence="16" key="1">
    <citation type="submission" date="2016-10" db="EMBL/GenBank/DDBJ databases">
        <authorList>
            <person name="Varghese N."/>
        </authorList>
    </citation>
    <scope>NUCLEOTIDE SEQUENCE [LARGE SCALE GENOMIC DNA]</scope>
    <source>
        <strain evidence="16">DSM 12489</strain>
    </source>
</reference>
<dbReference type="Gene3D" id="3.40.30.10">
    <property type="entry name" value="Glutaredoxin"/>
    <property type="match status" value="1"/>
</dbReference>
<dbReference type="GO" id="GO:0008379">
    <property type="term" value="F:thioredoxin peroxidase activity"/>
    <property type="evidence" value="ECO:0007669"/>
    <property type="project" value="TreeGrafter"/>
</dbReference>
<evidence type="ECO:0000256" key="6">
    <source>
        <dbReference type="ARBA" id="ARBA00023002"/>
    </source>
</evidence>
<dbReference type="PIRSF" id="PIRSF000239">
    <property type="entry name" value="AHPC"/>
    <property type="match status" value="1"/>
</dbReference>
<evidence type="ECO:0000256" key="12">
    <source>
        <dbReference type="ARBA" id="ARBA00049091"/>
    </source>
</evidence>
<comment type="catalytic activity">
    <reaction evidence="12">
        <text>a hydroperoxide + [thioredoxin]-dithiol = an alcohol + [thioredoxin]-disulfide + H2O</text>
        <dbReference type="Rhea" id="RHEA:62620"/>
        <dbReference type="Rhea" id="RHEA-COMP:10698"/>
        <dbReference type="Rhea" id="RHEA-COMP:10700"/>
        <dbReference type="ChEBI" id="CHEBI:15377"/>
        <dbReference type="ChEBI" id="CHEBI:29950"/>
        <dbReference type="ChEBI" id="CHEBI:30879"/>
        <dbReference type="ChEBI" id="CHEBI:35924"/>
        <dbReference type="ChEBI" id="CHEBI:50058"/>
        <dbReference type="EC" id="1.11.1.24"/>
    </reaction>
</comment>
<evidence type="ECO:0000256" key="11">
    <source>
        <dbReference type="ARBA" id="ARBA00041373"/>
    </source>
</evidence>
<dbReference type="GO" id="GO:0045454">
    <property type="term" value="P:cell redox homeostasis"/>
    <property type="evidence" value="ECO:0007669"/>
    <property type="project" value="TreeGrafter"/>
</dbReference>
<evidence type="ECO:0000256" key="4">
    <source>
        <dbReference type="ARBA" id="ARBA00022559"/>
    </source>
</evidence>
<dbReference type="STRING" id="89784.SAMN04489725_10323"/>
<proteinExistence type="inferred from homology"/>
<feature type="active site" description="Cysteine sulfenic acid (-SOH) intermediate; for peroxidase activity" evidence="13">
    <location>
        <position position="45"/>
    </location>
</feature>
<evidence type="ECO:0000256" key="2">
    <source>
        <dbReference type="ARBA" id="ARBA00011245"/>
    </source>
</evidence>
<dbReference type="EC" id="1.11.1.24" evidence="3"/>
<gene>
    <name evidence="15" type="ORF">SAMN04489725_10323</name>
</gene>
<evidence type="ECO:0000256" key="13">
    <source>
        <dbReference type="PIRSR" id="PIRSR000239-1"/>
    </source>
</evidence>